<keyword evidence="1" id="KW-0732">Signal</keyword>
<accession>A0A562SGQ0</accession>
<organism evidence="2 3">
    <name type="scientific">Lacibacter cauensis</name>
    <dbReference type="NCBI Taxonomy" id="510947"/>
    <lineage>
        <taxon>Bacteria</taxon>
        <taxon>Pseudomonadati</taxon>
        <taxon>Bacteroidota</taxon>
        <taxon>Chitinophagia</taxon>
        <taxon>Chitinophagales</taxon>
        <taxon>Chitinophagaceae</taxon>
        <taxon>Lacibacter</taxon>
    </lineage>
</organism>
<evidence type="ECO:0000313" key="2">
    <source>
        <dbReference type="EMBL" id="TWI80475.1"/>
    </source>
</evidence>
<name>A0A562SGQ0_9BACT</name>
<dbReference type="Gene3D" id="3.30.1870.10">
    <property type="entry name" value="EreA-like, domain 2"/>
    <property type="match status" value="1"/>
</dbReference>
<dbReference type="RefSeq" id="WP_144887434.1">
    <property type="nucleotide sequence ID" value="NZ_VLLE01000005.1"/>
</dbReference>
<sequence length="414" mass="47326">MKQLTTLLLCALLVCRAASAQNTKQSQDYLQQNHATWNNGFANAEKVFTKTILQNQLFLVGEGHGTQYNNELQFDLIKHLQQTVGLKYILLELGFLDQLYLNRYLHTGNEQVLDSFFQFHPNTFYYNKQLLQFFQKLYNYNLQLPAKSKLQIITVDLDFAYRDALLYIQRNLPAALPDTLKNPFTTMNPVKDTAALLIQKFNNAYSSFIKNDRIYKKHLGKDFEDIEHLLDNINQRLQIAVSKRNDLRDSVMYHNFLYAKKRYGIQDEKIIGLMGSFHVKQFDVPGDPRFAAILVKANAVKGVVSLMSIYNGGEAMIPNRNNKADSSGKTNAYINLKVSNGSLSGPVTHYDLMEPYFNSSKAVLFLLNKKESPFHQSNAFTLGEDPETATTTQLFQVLILFNQSPAAIPYTKQE</sequence>
<reference evidence="2 3" key="1">
    <citation type="journal article" date="2015" name="Stand. Genomic Sci.">
        <title>Genomic Encyclopedia of Bacterial and Archaeal Type Strains, Phase III: the genomes of soil and plant-associated and newly described type strains.</title>
        <authorList>
            <person name="Whitman W.B."/>
            <person name="Woyke T."/>
            <person name="Klenk H.P."/>
            <person name="Zhou Y."/>
            <person name="Lilburn T.G."/>
            <person name="Beck B.J."/>
            <person name="De Vos P."/>
            <person name="Vandamme P."/>
            <person name="Eisen J.A."/>
            <person name="Garrity G."/>
            <person name="Hugenholtz P."/>
            <person name="Kyrpides N.C."/>
        </authorList>
    </citation>
    <scope>NUCLEOTIDE SEQUENCE [LARGE SCALE GENOMIC DNA]</scope>
    <source>
        <strain evidence="2 3">CGMCC 1.7271</strain>
    </source>
</reference>
<keyword evidence="3" id="KW-1185">Reference proteome</keyword>
<feature type="signal peptide" evidence="1">
    <location>
        <begin position="1"/>
        <end position="20"/>
    </location>
</feature>
<dbReference type="Proteomes" id="UP000316167">
    <property type="component" value="Unassembled WGS sequence"/>
</dbReference>
<comment type="caution">
    <text evidence="2">The sequence shown here is derived from an EMBL/GenBank/DDBJ whole genome shotgun (WGS) entry which is preliminary data.</text>
</comment>
<feature type="chain" id="PRO_5022134484" evidence="1">
    <location>
        <begin position="21"/>
        <end position="414"/>
    </location>
</feature>
<evidence type="ECO:0000256" key="1">
    <source>
        <dbReference type="SAM" id="SignalP"/>
    </source>
</evidence>
<dbReference type="SUPFAM" id="SSF159501">
    <property type="entry name" value="EreA/ChaN-like"/>
    <property type="match status" value="1"/>
</dbReference>
<protein>
    <submittedName>
        <fullName evidence="2">Erythromycin esterase</fullName>
    </submittedName>
</protein>
<proteinExistence type="predicted"/>
<dbReference type="AlphaFoldDB" id="A0A562SGQ0"/>
<dbReference type="EMBL" id="VLLE01000005">
    <property type="protein sequence ID" value="TWI80475.1"/>
    <property type="molecule type" value="Genomic_DNA"/>
</dbReference>
<gene>
    <name evidence="2" type="ORF">IQ13_3152</name>
</gene>
<evidence type="ECO:0000313" key="3">
    <source>
        <dbReference type="Proteomes" id="UP000316167"/>
    </source>
</evidence>
<dbReference type="OrthoDB" id="657754at2"/>